<feature type="domain" description="MADF" evidence="1">
    <location>
        <begin position="9"/>
        <end position="107"/>
    </location>
</feature>
<protein>
    <recommendedName>
        <fullName evidence="1">MADF domain-containing protein</fullName>
    </recommendedName>
</protein>
<evidence type="ECO:0000313" key="2">
    <source>
        <dbReference type="EMBL" id="KAK4886283.1"/>
    </source>
</evidence>
<gene>
    <name evidence="2" type="ORF">RN001_002554</name>
</gene>
<dbReference type="Pfam" id="PF10545">
    <property type="entry name" value="MADF_DNA_bdg"/>
    <property type="match status" value="1"/>
</dbReference>
<reference evidence="3" key="1">
    <citation type="submission" date="2023-01" db="EMBL/GenBank/DDBJ databases">
        <title>Key to firefly adult light organ development and bioluminescence: homeobox transcription factors regulate luciferase expression and transportation to peroxisome.</title>
        <authorList>
            <person name="Fu X."/>
        </authorList>
    </citation>
    <scope>NUCLEOTIDE SEQUENCE [LARGE SCALE GENOMIC DNA]</scope>
</reference>
<dbReference type="PROSITE" id="PS51029">
    <property type="entry name" value="MADF"/>
    <property type="match status" value="1"/>
</dbReference>
<dbReference type="PANTHER" id="PTHR21505">
    <property type="entry name" value="MADF DOMAIN-CONTAINING PROTEIN-RELATED"/>
    <property type="match status" value="1"/>
</dbReference>
<dbReference type="EMBL" id="JARPUR010000001">
    <property type="protein sequence ID" value="KAK4886283.1"/>
    <property type="molecule type" value="Genomic_DNA"/>
</dbReference>
<name>A0AAN7PHD5_9COLE</name>
<dbReference type="InterPro" id="IPR006578">
    <property type="entry name" value="MADF-dom"/>
</dbReference>
<dbReference type="SMART" id="SM00595">
    <property type="entry name" value="MADF"/>
    <property type="match status" value="1"/>
</dbReference>
<proteinExistence type="predicted"/>
<accession>A0AAN7PHD5</accession>
<comment type="caution">
    <text evidence="2">The sequence shown here is derived from an EMBL/GenBank/DDBJ whole genome shotgun (WGS) entry which is preliminary data.</text>
</comment>
<dbReference type="Proteomes" id="UP001353858">
    <property type="component" value="Unassembled WGS sequence"/>
</dbReference>
<evidence type="ECO:0000313" key="3">
    <source>
        <dbReference type="Proteomes" id="UP001353858"/>
    </source>
</evidence>
<dbReference type="PANTHER" id="PTHR21505:SF12">
    <property type="entry name" value="MADF DOMAIN-CONTAINING PROTEIN-RELATED"/>
    <property type="match status" value="1"/>
</dbReference>
<organism evidence="2 3">
    <name type="scientific">Aquatica leii</name>
    <dbReference type="NCBI Taxonomy" id="1421715"/>
    <lineage>
        <taxon>Eukaryota</taxon>
        <taxon>Metazoa</taxon>
        <taxon>Ecdysozoa</taxon>
        <taxon>Arthropoda</taxon>
        <taxon>Hexapoda</taxon>
        <taxon>Insecta</taxon>
        <taxon>Pterygota</taxon>
        <taxon>Neoptera</taxon>
        <taxon>Endopterygota</taxon>
        <taxon>Coleoptera</taxon>
        <taxon>Polyphaga</taxon>
        <taxon>Elateriformia</taxon>
        <taxon>Elateroidea</taxon>
        <taxon>Lampyridae</taxon>
        <taxon>Luciolinae</taxon>
        <taxon>Aquatica</taxon>
    </lineage>
</organism>
<sequence>MWSQEQETELINEYQKYPCLYAVKSKDYKNRHARAKALENIQAHLNIYKKDVTASDIKTKFNALKSNFMTEYKKVVASQKSGADDEDVYVPTLWYYTLMYFVLEHNLPRLSIDSISISQSEPIEIDEELHNDDLITVEPVKDATCPTPLSSNDSLKQNQEENSVPCIINDNLYLCDETTGERLLHHSIVSPSPSMSSLNKRRKIERK</sequence>
<evidence type="ECO:0000259" key="1">
    <source>
        <dbReference type="PROSITE" id="PS51029"/>
    </source>
</evidence>
<dbReference type="AlphaFoldDB" id="A0AAN7PHD5"/>
<keyword evidence="3" id="KW-1185">Reference proteome</keyword>